<evidence type="ECO:0000313" key="2">
    <source>
        <dbReference type="EMBL" id="KAJ3581129.1"/>
    </source>
</evidence>
<keyword evidence="3" id="KW-1185">Reference proteome</keyword>
<feature type="compositionally biased region" description="Basic and acidic residues" evidence="1">
    <location>
        <begin position="54"/>
        <end position="76"/>
    </location>
</feature>
<dbReference type="AlphaFoldDB" id="A0A9Q0D3J1"/>
<feature type="compositionally biased region" description="Basic and acidic residues" evidence="1">
    <location>
        <begin position="83"/>
        <end position="121"/>
    </location>
</feature>
<organism evidence="2 3">
    <name type="scientific">Muraenolepis orangiensis</name>
    <name type="common">Patagonian moray cod</name>
    <dbReference type="NCBI Taxonomy" id="630683"/>
    <lineage>
        <taxon>Eukaryota</taxon>
        <taxon>Metazoa</taxon>
        <taxon>Chordata</taxon>
        <taxon>Craniata</taxon>
        <taxon>Vertebrata</taxon>
        <taxon>Euteleostomi</taxon>
        <taxon>Actinopterygii</taxon>
        <taxon>Neopterygii</taxon>
        <taxon>Teleostei</taxon>
        <taxon>Neoteleostei</taxon>
        <taxon>Acanthomorphata</taxon>
        <taxon>Zeiogadaria</taxon>
        <taxon>Gadariae</taxon>
        <taxon>Gadiformes</taxon>
        <taxon>Muraenolepidoidei</taxon>
        <taxon>Muraenolepididae</taxon>
        <taxon>Muraenolepis</taxon>
    </lineage>
</organism>
<dbReference type="EMBL" id="JANIIK010003596">
    <property type="protein sequence ID" value="KAJ3581129.1"/>
    <property type="molecule type" value="Genomic_DNA"/>
</dbReference>
<protein>
    <submittedName>
        <fullName evidence="2">Uncharacterized protein</fullName>
    </submittedName>
</protein>
<name>A0A9Q0D3J1_9TELE</name>
<feature type="compositionally biased region" description="Basic and acidic residues" evidence="1">
    <location>
        <begin position="16"/>
        <end position="47"/>
    </location>
</feature>
<proteinExistence type="predicted"/>
<evidence type="ECO:0000313" key="3">
    <source>
        <dbReference type="Proteomes" id="UP001148018"/>
    </source>
</evidence>
<dbReference type="Proteomes" id="UP001148018">
    <property type="component" value="Unassembled WGS sequence"/>
</dbReference>
<gene>
    <name evidence="2" type="ORF">NHX12_017014</name>
</gene>
<feature type="region of interest" description="Disordered" evidence="1">
    <location>
        <begin position="1"/>
        <end position="126"/>
    </location>
</feature>
<comment type="caution">
    <text evidence="2">The sequence shown here is derived from an EMBL/GenBank/DDBJ whole genome shotgun (WGS) entry which is preliminary data.</text>
</comment>
<evidence type="ECO:0000256" key="1">
    <source>
        <dbReference type="SAM" id="MobiDB-lite"/>
    </source>
</evidence>
<accession>A0A9Q0D3J1</accession>
<sequence length="220" mass="24473">MTAKTCVGIGDNARSNTEERGGGEEREGEERGRKIERGGGEEREGKERGRRRERGGGEERMGGKERGGGEGEEKRERGRRRERGGGEGEENRERGRRGGGEEREWEEKREWGGKREGEREVGPYPGIRTPSCLIMERDVRGGQWRGTCLSSPLEWTSGLVGPSNEDAVGRPPGPGPISQSEGSFWPSLLNTLVLWFLCSGSNHILLALVGRPEWSYRKLL</sequence>
<reference evidence="2" key="1">
    <citation type="submission" date="2022-07" db="EMBL/GenBank/DDBJ databases">
        <title>Chromosome-level genome of Muraenolepis orangiensis.</title>
        <authorList>
            <person name="Kim J."/>
        </authorList>
    </citation>
    <scope>NUCLEOTIDE SEQUENCE</scope>
    <source>
        <strain evidence="2">KU_S4_2022</strain>
        <tissue evidence="2">Muscle</tissue>
    </source>
</reference>